<feature type="region of interest" description="Disordered" evidence="1">
    <location>
        <begin position="189"/>
        <end position="220"/>
    </location>
</feature>
<reference evidence="2 3" key="1">
    <citation type="submission" date="2024-01" db="EMBL/GenBank/DDBJ databases">
        <title>A draft genome for a cacao thread blight-causing isolate of Paramarasmius palmivorus.</title>
        <authorList>
            <person name="Baruah I.K."/>
            <person name="Bukari Y."/>
            <person name="Amoako-Attah I."/>
            <person name="Meinhardt L.W."/>
            <person name="Bailey B.A."/>
            <person name="Cohen S.P."/>
        </authorList>
    </citation>
    <scope>NUCLEOTIDE SEQUENCE [LARGE SCALE GENOMIC DNA]</scope>
    <source>
        <strain evidence="2 3">GH-12</strain>
    </source>
</reference>
<gene>
    <name evidence="2" type="ORF">VNI00_002503</name>
</gene>
<feature type="compositionally biased region" description="Polar residues" evidence="1">
    <location>
        <begin position="116"/>
        <end position="138"/>
    </location>
</feature>
<feature type="compositionally biased region" description="Acidic residues" evidence="1">
    <location>
        <begin position="416"/>
        <end position="425"/>
    </location>
</feature>
<organism evidence="2 3">
    <name type="scientific">Paramarasmius palmivorus</name>
    <dbReference type="NCBI Taxonomy" id="297713"/>
    <lineage>
        <taxon>Eukaryota</taxon>
        <taxon>Fungi</taxon>
        <taxon>Dikarya</taxon>
        <taxon>Basidiomycota</taxon>
        <taxon>Agaricomycotina</taxon>
        <taxon>Agaricomycetes</taxon>
        <taxon>Agaricomycetidae</taxon>
        <taxon>Agaricales</taxon>
        <taxon>Marasmiineae</taxon>
        <taxon>Marasmiaceae</taxon>
        <taxon>Paramarasmius</taxon>
    </lineage>
</organism>
<feature type="compositionally biased region" description="Polar residues" evidence="1">
    <location>
        <begin position="97"/>
        <end position="109"/>
    </location>
</feature>
<feature type="region of interest" description="Disordered" evidence="1">
    <location>
        <begin position="31"/>
        <end position="153"/>
    </location>
</feature>
<dbReference type="Proteomes" id="UP001383192">
    <property type="component" value="Unassembled WGS sequence"/>
</dbReference>
<proteinExistence type="predicted"/>
<feature type="region of interest" description="Disordered" evidence="1">
    <location>
        <begin position="414"/>
        <end position="472"/>
    </location>
</feature>
<dbReference type="AlphaFoldDB" id="A0AAW0DVT4"/>
<sequence>MSEDEYQHFVNSHRRVPPQYRNQYHEQPWHNHYNTEIPMGPHNSRRNGNQPAGHFHSHVHDRHSRPDWNHAQHYKPGHRVDPDPFRPESSRPPTHEAPTTSFPQQSSSEYGAEPQDPNSGPSLRSYHPRTNTSGTYRTGPSRRDPNSTTLGDDFTTAAILQKLSEMQLEWRSSVTNLWEEIDSVRQDIEDVASSRPSTSAPETRKKRGKSKKSPFFKVPHVPTPRSVDRNQFMMLFRKAMNEYLTINHDRDIIGVYSIEDLRVTEEDVSNFDQGGPAPRIDDDFMPIYWDNVRCLWNHELCAQMTARFIARYPQYNTEEGRKNAQDHFWQRLGTLSDIIQRYQPRDGETEEDAYQRCQIKEDDTRRNMRQRTRRDELWKKRYDVAWEMAADEEQEQNENWIMIAEMIEKIGADGMSSDESEDEDSGPNGTVATVRSMPWRSPEVTRSLRRTDDHANRKSAYGNQAPGNKPHVRRRFRHAQPSRRAAVSNLPLNFYDPQWLRDLPDVLYMDLAPEAEAELPTWDEDY</sequence>
<accession>A0AAW0DVT4</accession>
<feature type="compositionally biased region" description="Basic and acidic residues" evidence="1">
    <location>
        <begin position="78"/>
        <end position="89"/>
    </location>
</feature>
<feature type="region of interest" description="Disordered" evidence="1">
    <location>
        <begin position="1"/>
        <end position="20"/>
    </location>
</feature>
<keyword evidence="3" id="KW-1185">Reference proteome</keyword>
<feature type="compositionally biased region" description="Basic residues" evidence="1">
    <location>
        <begin position="204"/>
        <end position="214"/>
    </location>
</feature>
<protein>
    <submittedName>
        <fullName evidence="2">Uncharacterized protein</fullName>
    </submittedName>
</protein>
<evidence type="ECO:0000256" key="1">
    <source>
        <dbReference type="SAM" id="MobiDB-lite"/>
    </source>
</evidence>
<dbReference type="EMBL" id="JAYKXP010000006">
    <property type="protein sequence ID" value="KAK7056786.1"/>
    <property type="molecule type" value="Genomic_DNA"/>
</dbReference>
<evidence type="ECO:0000313" key="2">
    <source>
        <dbReference type="EMBL" id="KAK7056786.1"/>
    </source>
</evidence>
<comment type="caution">
    <text evidence="2">The sequence shown here is derived from an EMBL/GenBank/DDBJ whole genome shotgun (WGS) entry which is preliminary data.</text>
</comment>
<evidence type="ECO:0000313" key="3">
    <source>
        <dbReference type="Proteomes" id="UP001383192"/>
    </source>
</evidence>
<name>A0AAW0DVT4_9AGAR</name>